<dbReference type="CDD" id="cd22954">
    <property type="entry name" value="PLL_lectin"/>
    <property type="match status" value="1"/>
</dbReference>
<dbReference type="SUPFAM" id="SSF89372">
    <property type="entry name" value="Fucose-specific lectin"/>
    <property type="match status" value="2"/>
</dbReference>
<protein>
    <recommendedName>
        <fullName evidence="3">Peptidase C39-like domain-containing protein</fullName>
    </recommendedName>
</protein>
<dbReference type="Gene3D" id="2.120.10.70">
    <property type="entry name" value="Fucose-specific lectin"/>
    <property type="match status" value="2"/>
</dbReference>
<dbReference type="Pfam" id="PF12385">
    <property type="entry name" value="Peptidase_C70"/>
    <property type="match status" value="1"/>
</dbReference>
<dbReference type="AlphaFoldDB" id="A0A5P2AIY1"/>
<dbReference type="EMBL" id="CP029194">
    <property type="protein sequence ID" value="QES17727.1"/>
    <property type="molecule type" value="Genomic_DNA"/>
</dbReference>
<organism evidence="1 2">
    <name type="scientific">Streptomyces venezuelae</name>
    <dbReference type="NCBI Taxonomy" id="54571"/>
    <lineage>
        <taxon>Bacteria</taxon>
        <taxon>Bacillati</taxon>
        <taxon>Actinomycetota</taxon>
        <taxon>Actinomycetes</taxon>
        <taxon>Kitasatosporales</taxon>
        <taxon>Streptomycetaceae</taxon>
        <taxon>Streptomyces</taxon>
    </lineage>
</organism>
<evidence type="ECO:0000313" key="2">
    <source>
        <dbReference type="Proteomes" id="UP000324106"/>
    </source>
</evidence>
<evidence type="ECO:0008006" key="3">
    <source>
        <dbReference type="Google" id="ProtNLM"/>
    </source>
</evidence>
<evidence type="ECO:0000313" key="1">
    <source>
        <dbReference type="EMBL" id="QES17727.1"/>
    </source>
</evidence>
<name>A0A5P2AIY1_STRVZ</name>
<sequence>MEGPCLRTSRARSVMCGALTKDQTASRSTDGYPEDAMAWNADFFPLPGGAVFDRDKQDVTVVSRFPGQLDVFVIGFDNRVWTTFWNEHTGWNTDFFPLPGGAVFDHEKQRLAAVSRFPGQLDVFVIGFDNRVWTTFWNEHTGWNGDFFPLPGGAVFDHEKQRLAVESRFPGQLDVFVIGFDNRVWTTFWNEHTGWNTDFFPLPGGAVFDHQKQQAIAVSRFAGQLDVFVIGFDNRVWTTFWNEHTGWNADFFPLPGGAVFSHEKQKLAAVSRFPGQLDVFVIGFDNRVWTTFWNEHTGWNADFFPLPGGAVFDHEKQELAAVSRFAGQLDVFVIGFDNRVWTTFWNEHTGWNADFFPLPGGAVFDRERQRADAVSRFAGQLDVFVIGFDNHVWTTFWNEALPEPTVRLNFVMERQTETNWCWAATSVSIARYYDARSTWTQCAVVNGELTRDDCCGSGASGPCNVPNVLDSPLSRVGHFDSMTGGTVTRERLQGEIRAGQPVCARTAWQAGGAHFVAITGFAPGDLIEVDDPVSGVSDVDYDVFTTAYLGSGSWTHTYFTK</sequence>
<accession>A0A5P2AIY1</accession>
<dbReference type="Proteomes" id="UP000324106">
    <property type="component" value="Chromosome"/>
</dbReference>
<gene>
    <name evidence="1" type="ORF">DEJ46_00205</name>
</gene>
<proteinExistence type="predicted"/>
<dbReference type="InterPro" id="IPR022118">
    <property type="entry name" value="Peptidase_C70_AvrRpt2"/>
</dbReference>
<reference evidence="1 2" key="1">
    <citation type="submission" date="2018-05" db="EMBL/GenBank/DDBJ databases">
        <title>Streptomyces venezuelae.</title>
        <authorList>
            <person name="Kim W."/>
            <person name="Lee N."/>
            <person name="Cho B.-K."/>
        </authorList>
    </citation>
    <scope>NUCLEOTIDE SEQUENCE [LARGE SCALE GENOMIC DNA]</scope>
    <source>
        <strain evidence="1 2">ATCC 15068</strain>
    </source>
</reference>